<organism evidence="3 4">
    <name type="scientific">Portunus trituberculatus</name>
    <name type="common">Swimming crab</name>
    <name type="synonym">Neptunus trituberculatus</name>
    <dbReference type="NCBI Taxonomy" id="210409"/>
    <lineage>
        <taxon>Eukaryota</taxon>
        <taxon>Metazoa</taxon>
        <taxon>Ecdysozoa</taxon>
        <taxon>Arthropoda</taxon>
        <taxon>Crustacea</taxon>
        <taxon>Multicrustacea</taxon>
        <taxon>Malacostraca</taxon>
        <taxon>Eumalacostraca</taxon>
        <taxon>Eucarida</taxon>
        <taxon>Decapoda</taxon>
        <taxon>Pleocyemata</taxon>
        <taxon>Brachyura</taxon>
        <taxon>Eubrachyura</taxon>
        <taxon>Portunoidea</taxon>
        <taxon>Portunidae</taxon>
        <taxon>Portuninae</taxon>
        <taxon>Portunus</taxon>
    </lineage>
</organism>
<evidence type="ECO:0000313" key="3">
    <source>
        <dbReference type="EMBL" id="MPC88534.1"/>
    </source>
</evidence>
<feature type="chain" id="PRO_5022771616" evidence="2">
    <location>
        <begin position="25"/>
        <end position="94"/>
    </location>
</feature>
<evidence type="ECO:0000313" key="4">
    <source>
        <dbReference type="Proteomes" id="UP000324222"/>
    </source>
</evidence>
<gene>
    <name evidence="3" type="ORF">E2C01_083442</name>
</gene>
<dbReference type="EMBL" id="VSRR010078098">
    <property type="protein sequence ID" value="MPC88534.1"/>
    <property type="molecule type" value="Genomic_DNA"/>
</dbReference>
<keyword evidence="4" id="KW-1185">Reference proteome</keyword>
<dbReference type="AlphaFoldDB" id="A0A5B7J805"/>
<proteinExistence type="predicted"/>
<name>A0A5B7J805_PORTR</name>
<comment type="caution">
    <text evidence="3">The sequence shown here is derived from an EMBL/GenBank/DDBJ whole genome shotgun (WGS) entry which is preliminary data.</text>
</comment>
<feature type="signal peptide" evidence="2">
    <location>
        <begin position="1"/>
        <end position="24"/>
    </location>
</feature>
<keyword evidence="2" id="KW-0732">Signal</keyword>
<reference evidence="3 4" key="1">
    <citation type="submission" date="2019-05" db="EMBL/GenBank/DDBJ databases">
        <title>Another draft genome of Portunus trituberculatus and its Hox gene families provides insights of decapod evolution.</title>
        <authorList>
            <person name="Jeong J.-H."/>
            <person name="Song I."/>
            <person name="Kim S."/>
            <person name="Choi T."/>
            <person name="Kim D."/>
            <person name="Ryu S."/>
            <person name="Kim W."/>
        </authorList>
    </citation>
    <scope>NUCLEOTIDE SEQUENCE [LARGE SCALE GENOMIC DNA]</scope>
    <source>
        <tissue evidence="3">Muscle</tissue>
    </source>
</reference>
<protein>
    <submittedName>
        <fullName evidence="3">Uncharacterized protein</fullName>
    </submittedName>
</protein>
<evidence type="ECO:0000256" key="1">
    <source>
        <dbReference type="SAM" id="MobiDB-lite"/>
    </source>
</evidence>
<sequence length="94" mass="10347">MAWCTVSEAWQAFITGLVCHLAGTADLTGIEKPATLGPPGAAPTTHSPRQHEGRDDDEEEEHRDSDGNDNNLFYLSSISKLLYPLGYSIDHLFF</sequence>
<feature type="compositionally biased region" description="Low complexity" evidence="1">
    <location>
        <begin position="33"/>
        <end position="45"/>
    </location>
</feature>
<dbReference type="Proteomes" id="UP000324222">
    <property type="component" value="Unassembled WGS sequence"/>
</dbReference>
<evidence type="ECO:0000256" key="2">
    <source>
        <dbReference type="SAM" id="SignalP"/>
    </source>
</evidence>
<accession>A0A5B7J805</accession>
<feature type="region of interest" description="Disordered" evidence="1">
    <location>
        <begin position="30"/>
        <end position="70"/>
    </location>
</feature>